<gene>
    <name evidence="2" type="ORF">A9Q84_20450</name>
</gene>
<keyword evidence="1" id="KW-1133">Transmembrane helix</keyword>
<organism evidence="2 3">
    <name type="scientific">Halobacteriovorax marinus</name>
    <dbReference type="NCBI Taxonomy" id="97084"/>
    <lineage>
        <taxon>Bacteria</taxon>
        <taxon>Pseudomonadati</taxon>
        <taxon>Bdellovibrionota</taxon>
        <taxon>Bacteriovoracia</taxon>
        <taxon>Bacteriovoracales</taxon>
        <taxon>Halobacteriovoraceae</taxon>
        <taxon>Halobacteriovorax</taxon>
    </lineage>
</organism>
<dbReference type="EMBL" id="MAAO01000016">
    <property type="protein sequence ID" value="OUR92885.1"/>
    <property type="molecule type" value="Genomic_DNA"/>
</dbReference>
<evidence type="ECO:0000313" key="3">
    <source>
        <dbReference type="Proteomes" id="UP000196531"/>
    </source>
</evidence>
<evidence type="ECO:0000313" key="2">
    <source>
        <dbReference type="EMBL" id="OUR92885.1"/>
    </source>
</evidence>
<reference evidence="3" key="1">
    <citation type="journal article" date="2017" name="Proc. Natl. Acad. Sci. U.S.A.">
        <title>Simulation of Deepwater Horizon oil plume reveals substrate specialization within a complex community of hydrocarbon-degraders.</title>
        <authorList>
            <person name="Hu P."/>
            <person name="Dubinsky E.A."/>
            <person name="Probst A.J."/>
            <person name="Wang J."/>
            <person name="Sieber C.M.K."/>
            <person name="Tom L.M."/>
            <person name="Gardinali P."/>
            <person name="Banfield J.F."/>
            <person name="Atlas R.M."/>
            <person name="Andersen G.L."/>
        </authorList>
    </citation>
    <scope>NUCLEOTIDE SEQUENCE [LARGE SCALE GENOMIC DNA]</scope>
</reference>
<sequence>MIVFQIFSFLFLHVIYSLEKGYSALDFNLLIDLFKDQSVLLGLMILNTILIFMVKKFSYYLTILLSTVISVICFIQFLSSFNKTILFYDLFYIVVAFFFIMIWKLELAEAIYNPNYDFRAIRPSGLRKAEVLLADKSGRMVTATIMNWTKESIFVSLENGAEISGEVQVEIQYQKIKFLFKANIVTESMSGVGLKVIEEKKASTLNWFDFYDIISDRGIFPINV</sequence>
<comment type="caution">
    <text evidence="2">The sequence shown here is derived from an EMBL/GenBank/DDBJ whole genome shotgun (WGS) entry which is preliminary data.</text>
</comment>
<feature type="transmembrane region" description="Helical" evidence="1">
    <location>
        <begin position="33"/>
        <end position="52"/>
    </location>
</feature>
<dbReference type="AlphaFoldDB" id="A0A1Y5F1H1"/>
<dbReference type="Proteomes" id="UP000196531">
    <property type="component" value="Unassembled WGS sequence"/>
</dbReference>
<accession>A0A1Y5F1H1</accession>
<name>A0A1Y5F1H1_9BACT</name>
<feature type="transmembrane region" description="Helical" evidence="1">
    <location>
        <begin position="59"/>
        <end position="79"/>
    </location>
</feature>
<evidence type="ECO:0000256" key="1">
    <source>
        <dbReference type="SAM" id="Phobius"/>
    </source>
</evidence>
<keyword evidence="1" id="KW-0472">Membrane</keyword>
<keyword evidence="1" id="KW-0812">Transmembrane</keyword>
<proteinExistence type="predicted"/>
<feature type="transmembrane region" description="Helical" evidence="1">
    <location>
        <begin position="85"/>
        <end position="103"/>
    </location>
</feature>
<protein>
    <submittedName>
        <fullName evidence="2">Uncharacterized protein</fullName>
    </submittedName>
</protein>